<sequence>MAASHHHDGSAFASNGQEQYRQLQHPPSPKPQHRRGYQACDPCRKRKVKCDLGSVDNPRPPPCVRCRRESKRCEFSATRRKRKPSGAGDDVADGVLRRDKRMMVGEVVSSNDSPSDTSSYSHQQDLSAFDGSTNSHNSSSNRNDQYPSGALSRQKWPEDSSTTGDQLHSNQRYTAGAPTSSQAKDARNPPLPMYPVGERRTGMATSFNFKGGQPMMNRTAVELLSPAISNSHDALHLLSEAAGRTEDLNRQSLENRHAGRRSTSSFNSPISPLAHTATPRSIGESLSRAPRSGTVSGGNYYQDGGSGSVEAQFPDARARTGSSSSFQDPVHADAVKVWSRLRFVRAGWLTVEEAMAYVAYYYEHLAPLSPIVIPDFSHPSTHRTLLADEPVLAVTILTTASRHMKPKGDGAYTRAFYIHDRLWSYLRGMVERVFWGQEKFGGSGAGISRPRSLDIVGKFNSKGSLRSLGTVEALLILTDWHPRNLHFPPGDDENALLDMDAHTLAHDGEHTGSRSSSSTVEGRLAFQKWLEPAWRSDRMSWMLLSTAQALAFELGVFDQKNDFRTANESPSEQKRKRRLRRLILVYVTQSSGRLGIPSMLPLPQWGNHDTLTPLVDKKDDDDATVDAMHDCWIGISKIMYQSNQLLFASMDQTSELIRTGRYREQIDRFIPFLKDFRRSLDNIDLAAAMRHILVIEYEYTRLYINSLALQAVVDRWTTMAHEAATGQTQQGKPNTGSGWFRTLMELYRVNEPYIQEVVDASRRILTTVLEGLVPGDHLQHAPVRTCFRILSGMIFILKTFTLGAKEDDVRVSLDLQDRTVEALRTCVVDDVHISHTIARLLELLTTSIRTRFLRFAPLDRAGDGDGTLGPESRNQSPQVNDGGRREASNQQWPPASSATQTAHNLTSYVDGVRDATTGMGTGTGTARDPLASIPAQPINSTNINVSFMPPPPSVYYNYSDPNSTPPAGDLEGSNVAAQSVADHASGGLPDWFALPLDQFFNSSTAVVDQGLGGTGPMVGEFDMLEVLLNEQYDGTGDVV</sequence>
<dbReference type="EMBL" id="VIFY01000169">
    <property type="protein sequence ID" value="TQB69150.1"/>
    <property type="molecule type" value="Genomic_DNA"/>
</dbReference>
<dbReference type="CDD" id="cd12148">
    <property type="entry name" value="fungal_TF_MHR"/>
    <property type="match status" value="1"/>
</dbReference>
<dbReference type="STRING" id="5098.A0A507QQ33"/>
<keyword evidence="4" id="KW-0539">Nucleus</keyword>
<evidence type="ECO:0000313" key="8">
    <source>
        <dbReference type="Proteomes" id="UP000319663"/>
    </source>
</evidence>
<dbReference type="InterPro" id="IPR036864">
    <property type="entry name" value="Zn2-C6_fun-type_DNA-bd_sf"/>
</dbReference>
<comment type="caution">
    <text evidence="7">The sequence shown here is derived from an EMBL/GenBank/DDBJ whole genome shotgun (WGS) entry which is preliminary data.</text>
</comment>
<dbReference type="GO" id="GO:0009074">
    <property type="term" value="P:aromatic amino acid family catabolic process"/>
    <property type="evidence" value="ECO:0007669"/>
    <property type="project" value="TreeGrafter"/>
</dbReference>
<evidence type="ECO:0000256" key="2">
    <source>
        <dbReference type="ARBA" id="ARBA00023125"/>
    </source>
</evidence>
<accession>A0A507QQ33</accession>
<feature type="compositionally biased region" description="Polar residues" evidence="5">
    <location>
        <begin position="12"/>
        <end position="22"/>
    </location>
</feature>
<keyword evidence="2" id="KW-0238">DNA-binding</keyword>
<feature type="compositionally biased region" description="Polar residues" evidence="5">
    <location>
        <begin position="159"/>
        <end position="183"/>
    </location>
</feature>
<dbReference type="InterPro" id="IPR001138">
    <property type="entry name" value="Zn2Cys6_DnaBD"/>
</dbReference>
<reference evidence="7 8" key="1">
    <citation type="submission" date="2019-06" db="EMBL/GenBank/DDBJ databases">
        <title>Wine fermentation using esterase from Monascus purpureus.</title>
        <authorList>
            <person name="Geng C."/>
            <person name="Zhang Y."/>
        </authorList>
    </citation>
    <scope>NUCLEOTIDE SEQUENCE [LARGE SCALE GENOMIC DNA]</scope>
    <source>
        <strain evidence="7">HQ1</strain>
    </source>
</reference>
<feature type="region of interest" description="Disordered" evidence="5">
    <location>
        <begin position="254"/>
        <end position="327"/>
    </location>
</feature>
<feature type="domain" description="Zn(2)-C6 fungal-type" evidence="6">
    <location>
        <begin position="39"/>
        <end position="75"/>
    </location>
</feature>
<evidence type="ECO:0000256" key="3">
    <source>
        <dbReference type="ARBA" id="ARBA00023163"/>
    </source>
</evidence>
<dbReference type="Proteomes" id="UP000319663">
    <property type="component" value="Unassembled WGS sequence"/>
</dbReference>
<organism evidence="7 8">
    <name type="scientific">Monascus purpureus</name>
    <name type="common">Red mold</name>
    <name type="synonym">Monascus anka</name>
    <dbReference type="NCBI Taxonomy" id="5098"/>
    <lineage>
        <taxon>Eukaryota</taxon>
        <taxon>Fungi</taxon>
        <taxon>Dikarya</taxon>
        <taxon>Ascomycota</taxon>
        <taxon>Pezizomycotina</taxon>
        <taxon>Eurotiomycetes</taxon>
        <taxon>Eurotiomycetidae</taxon>
        <taxon>Eurotiales</taxon>
        <taxon>Aspergillaceae</taxon>
        <taxon>Monascus</taxon>
    </lineage>
</organism>
<evidence type="ECO:0000256" key="5">
    <source>
        <dbReference type="SAM" id="MobiDB-lite"/>
    </source>
</evidence>
<dbReference type="SUPFAM" id="SSF57701">
    <property type="entry name" value="Zn2/Cys6 DNA-binding domain"/>
    <property type="match status" value="1"/>
</dbReference>
<name>A0A507QQ33_MONPU</name>
<protein>
    <recommendedName>
        <fullName evidence="6">Zn(2)-C6 fungal-type domain-containing protein</fullName>
    </recommendedName>
</protein>
<dbReference type="GO" id="GO:0045944">
    <property type="term" value="P:positive regulation of transcription by RNA polymerase II"/>
    <property type="evidence" value="ECO:0007669"/>
    <property type="project" value="TreeGrafter"/>
</dbReference>
<feature type="compositionally biased region" description="Polar residues" evidence="5">
    <location>
        <begin position="888"/>
        <end position="907"/>
    </location>
</feature>
<dbReference type="OrthoDB" id="2262349at2759"/>
<keyword evidence="3" id="KW-0804">Transcription</keyword>
<dbReference type="GO" id="GO:0008270">
    <property type="term" value="F:zinc ion binding"/>
    <property type="evidence" value="ECO:0007669"/>
    <property type="project" value="InterPro"/>
</dbReference>
<evidence type="ECO:0000313" key="7">
    <source>
        <dbReference type="EMBL" id="TQB69150.1"/>
    </source>
</evidence>
<dbReference type="FunFam" id="4.10.240.10:FF:000012">
    <property type="entry name" value="C6 transcription factor"/>
    <property type="match status" value="1"/>
</dbReference>
<dbReference type="Pfam" id="PF00172">
    <property type="entry name" value="Zn_clus"/>
    <property type="match status" value="1"/>
</dbReference>
<keyword evidence="8" id="KW-1185">Reference proteome</keyword>
<evidence type="ECO:0000256" key="4">
    <source>
        <dbReference type="ARBA" id="ARBA00023242"/>
    </source>
</evidence>
<dbReference type="GO" id="GO:0005634">
    <property type="term" value="C:nucleus"/>
    <property type="evidence" value="ECO:0007669"/>
    <property type="project" value="TreeGrafter"/>
</dbReference>
<dbReference type="AlphaFoldDB" id="A0A507QQ33"/>
<keyword evidence="1" id="KW-0805">Transcription regulation</keyword>
<evidence type="ECO:0000256" key="1">
    <source>
        <dbReference type="ARBA" id="ARBA00023015"/>
    </source>
</evidence>
<dbReference type="PROSITE" id="PS50048">
    <property type="entry name" value="ZN2_CY6_FUNGAL_2"/>
    <property type="match status" value="1"/>
</dbReference>
<feature type="compositionally biased region" description="Low complexity" evidence="5">
    <location>
        <begin position="109"/>
        <end position="121"/>
    </location>
</feature>
<dbReference type="PANTHER" id="PTHR31644:SF2">
    <property type="entry name" value="TRANSCRIPTIONAL ACTIVATOR ARO80-RELATED"/>
    <property type="match status" value="1"/>
</dbReference>
<feature type="compositionally biased region" description="Low complexity" evidence="5">
    <location>
        <begin position="132"/>
        <end position="143"/>
    </location>
</feature>
<dbReference type="Gene3D" id="4.10.240.10">
    <property type="entry name" value="Zn(2)-C6 fungal-type DNA-binding domain"/>
    <property type="match status" value="1"/>
</dbReference>
<feature type="compositionally biased region" description="Polar residues" evidence="5">
    <location>
        <begin position="261"/>
        <end position="270"/>
    </location>
</feature>
<proteinExistence type="predicted"/>
<dbReference type="PANTHER" id="PTHR31644">
    <property type="entry name" value="TRANSCRIPTIONAL ACTIVATOR ARO80-RELATED"/>
    <property type="match status" value="1"/>
</dbReference>
<dbReference type="PROSITE" id="PS00463">
    <property type="entry name" value="ZN2_CY6_FUNGAL_1"/>
    <property type="match status" value="1"/>
</dbReference>
<feature type="region of interest" description="Disordered" evidence="5">
    <location>
        <begin position="863"/>
        <end position="935"/>
    </location>
</feature>
<dbReference type="GO" id="GO:0000981">
    <property type="term" value="F:DNA-binding transcription factor activity, RNA polymerase II-specific"/>
    <property type="evidence" value="ECO:0007669"/>
    <property type="project" value="InterPro"/>
</dbReference>
<feature type="region of interest" description="Disordered" evidence="5">
    <location>
        <begin position="1"/>
        <end position="198"/>
    </location>
</feature>
<dbReference type="GO" id="GO:0003677">
    <property type="term" value="F:DNA binding"/>
    <property type="evidence" value="ECO:0007669"/>
    <property type="project" value="UniProtKB-KW"/>
</dbReference>
<dbReference type="InterPro" id="IPR052780">
    <property type="entry name" value="AAA_Catabolism_Regulators"/>
</dbReference>
<dbReference type="SMART" id="SM00066">
    <property type="entry name" value="GAL4"/>
    <property type="match status" value="1"/>
</dbReference>
<gene>
    <name evidence="7" type="ORF">MPDQ_002231</name>
</gene>
<dbReference type="CDD" id="cd00067">
    <property type="entry name" value="GAL4"/>
    <property type="match status" value="1"/>
</dbReference>
<evidence type="ECO:0000259" key="6">
    <source>
        <dbReference type="PROSITE" id="PS50048"/>
    </source>
</evidence>